<sequence>MAEEKKSAKSTKPTKPSGGSSNSSTVEQITFLLAGLFLLGAIVSALFAYLESLDLGAPNSLWEYFLEHIWPVWKIVAAILSALTLSGIVYSFWKLRAIDIEENKIYNPFPLNSISDENEAVEPKNEQWKKVMEYTNSDNSSDWRLAIIEADVMLEKLLYALGYVGESIGDMLKSVNKNEFLTIEDAWEAHKVRNVVAHSGDAFQLNERETKRIIALFEKVFREFGII</sequence>
<keyword evidence="2" id="KW-0472">Membrane</keyword>
<evidence type="ECO:0000313" key="4">
    <source>
        <dbReference type="Proteomes" id="UP000178175"/>
    </source>
</evidence>
<keyword evidence="2" id="KW-0812">Transmembrane</keyword>
<dbReference type="EMBL" id="MHVR01000015">
    <property type="protein sequence ID" value="OHA95856.1"/>
    <property type="molecule type" value="Genomic_DNA"/>
</dbReference>
<name>A0A1G2TEZ4_9BACT</name>
<feature type="region of interest" description="Disordered" evidence="1">
    <location>
        <begin position="1"/>
        <end position="24"/>
    </location>
</feature>
<reference evidence="3 4" key="1">
    <citation type="journal article" date="2016" name="Nat. Commun.">
        <title>Thousands of microbial genomes shed light on interconnected biogeochemical processes in an aquifer system.</title>
        <authorList>
            <person name="Anantharaman K."/>
            <person name="Brown C.T."/>
            <person name="Hug L.A."/>
            <person name="Sharon I."/>
            <person name="Castelle C.J."/>
            <person name="Probst A.J."/>
            <person name="Thomas B.C."/>
            <person name="Singh A."/>
            <person name="Wilkins M.J."/>
            <person name="Karaoz U."/>
            <person name="Brodie E.L."/>
            <person name="Williams K.H."/>
            <person name="Hubbard S.S."/>
            <person name="Banfield J.F."/>
        </authorList>
    </citation>
    <scope>NUCLEOTIDE SEQUENCE [LARGE SCALE GENOMIC DNA]</scope>
</reference>
<keyword evidence="2" id="KW-1133">Transmembrane helix</keyword>
<comment type="caution">
    <text evidence="3">The sequence shown here is derived from an EMBL/GenBank/DDBJ whole genome shotgun (WGS) entry which is preliminary data.</text>
</comment>
<proteinExistence type="predicted"/>
<protein>
    <submittedName>
        <fullName evidence="3">Uncharacterized protein</fullName>
    </submittedName>
</protein>
<gene>
    <name evidence="3" type="ORF">A3C70_00130</name>
</gene>
<dbReference type="AlphaFoldDB" id="A0A1G2TEZ4"/>
<organism evidence="3 4">
    <name type="scientific">Candidatus Zambryskibacteria bacterium RIFCSPHIGHO2_02_FULL_43_14</name>
    <dbReference type="NCBI Taxonomy" id="1802748"/>
    <lineage>
        <taxon>Bacteria</taxon>
        <taxon>Candidatus Zambryskiibacteriota</taxon>
    </lineage>
</organism>
<evidence type="ECO:0000256" key="2">
    <source>
        <dbReference type="SAM" id="Phobius"/>
    </source>
</evidence>
<evidence type="ECO:0000313" key="3">
    <source>
        <dbReference type="EMBL" id="OHA95856.1"/>
    </source>
</evidence>
<evidence type="ECO:0000256" key="1">
    <source>
        <dbReference type="SAM" id="MobiDB-lite"/>
    </source>
</evidence>
<dbReference type="Proteomes" id="UP000178175">
    <property type="component" value="Unassembled WGS sequence"/>
</dbReference>
<feature type="transmembrane region" description="Helical" evidence="2">
    <location>
        <begin position="70"/>
        <end position="93"/>
    </location>
</feature>
<feature type="transmembrane region" description="Helical" evidence="2">
    <location>
        <begin position="29"/>
        <end position="50"/>
    </location>
</feature>
<accession>A0A1G2TEZ4</accession>